<proteinExistence type="inferred from homology"/>
<evidence type="ECO:0000256" key="4">
    <source>
        <dbReference type="ARBA" id="ARBA00022741"/>
    </source>
</evidence>
<dbReference type="SUPFAM" id="SSF52540">
    <property type="entry name" value="P-loop containing nucleoside triphosphate hydrolases"/>
    <property type="match status" value="1"/>
</dbReference>
<evidence type="ECO:0000259" key="12">
    <source>
        <dbReference type="PROSITE" id="PS50929"/>
    </source>
</evidence>
<feature type="compositionally biased region" description="Low complexity" evidence="9">
    <location>
        <begin position="202"/>
        <end position="221"/>
    </location>
</feature>
<dbReference type="InterPro" id="IPR017871">
    <property type="entry name" value="ABC_transporter-like_CS"/>
</dbReference>
<feature type="transmembrane region" description="Helical" evidence="10">
    <location>
        <begin position="93"/>
        <end position="112"/>
    </location>
</feature>
<comment type="caution">
    <text evidence="13">The sequence shown here is derived from an EMBL/GenBank/DDBJ whole genome shotgun (WGS) entry which is preliminary data.</text>
</comment>
<evidence type="ECO:0000256" key="9">
    <source>
        <dbReference type="SAM" id="MobiDB-lite"/>
    </source>
</evidence>
<dbReference type="GO" id="GO:0140359">
    <property type="term" value="F:ABC-type transporter activity"/>
    <property type="evidence" value="ECO:0007669"/>
    <property type="project" value="InterPro"/>
</dbReference>
<comment type="subcellular location">
    <subcellularLocation>
        <location evidence="1">Membrane</location>
        <topology evidence="1">Multi-pass membrane protein</topology>
    </subcellularLocation>
</comment>
<feature type="region of interest" description="Disordered" evidence="9">
    <location>
        <begin position="177"/>
        <end position="196"/>
    </location>
</feature>
<evidence type="ECO:0000256" key="1">
    <source>
        <dbReference type="ARBA" id="ARBA00004141"/>
    </source>
</evidence>
<organism evidence="13 14">
    <name type="scientific">Talaromyces pinophilus</name>
    <name type="common">Penicillium pinophilum</name>
    <dbReference type="NCBI Taxonomy" id="128442"/>
    <lineage>
        <taxon>Eukaryota</taxon>
        <taxon>Fungi</taxon>
        <taxon>Dikarya</taxon>
        <taxon>Ascomycota</taxon>
        <taxon>Pezizomycotina</taxon>
        <taxon>Eurotiomycetes</taxon>
        <taxon>Eurotiomycetidae</taxon>
        <taxon>Eurotiales</taxon>
        <taxon>Trichocomaceae</taxon>
        <taxon>Talaromyces</taxon>
        <taxon>Talaromyces sect. Talaromyces</taxon>
    </lineage>
</organism>
<evidence type="ECO:0000256" key="8">
    <source>
        <dbReference type="ARBA" id="ARBA00024363"/>
    </source>
</evidence>
<dbReference type="PANTHER" id="PTHR24221">
    <property type="entry name" value="ATP-BINDING CASSETTE SUB-FAMILY B"/>
    <property type="match status" value="1"/>
</dbReference>
<dbReference type="PROSITE" id="PS50893">
    <property type="entry name" value="ABC_TRANSPORTER_2"/>
    <property type="match status" value="1"/>
</dbReference>
<evidence type="ECO:0000256" key="10">
    <source>
        <dbReference type="SAM" id="Phobius"/>
    </source>
</evidence>
<dbReference type="PROSITE" id="PS50929">
    <property type="entry name" value="ABC_TM1F"/>
    <property type="match status" value="1"/>
</dbReference>
<name>A0A6V8HHC2_TALPI</name>
<feature type="region of interest" description="Disordered" evidence="9">
    <location>
        <begin position="202"/>
        <end position="226"/>
    </location>
</feature>
<keyword evidence="14" id="KW-1185">Reference proteome</keyword>
<dbReference type="GO" id="GO:0005524">
    <property type="term" value="F:ATP binding"/>
    <property type="evidence" value="ECO:0007669"/>
    <property type="project" value="UniProtKB-KW"/>
</dbReference>
<dbReference type="PANTHER" id="PTHR24221:SF651">
    <property type="entry name" value="HEAVY METAL TOLERANCE PROTEIN"/>
    <property type="match status" value="1"/>
</dbReference>
<evidence type="ECO:0000256" key="3">
    <source>
        <dbReference type="ARBA" id="ARBA00022692"/>
    </source>
</evidence>
<feature type="transmembrane region" description="Helical" evidence="10">
    <location>
        <begin position="395"/>
        <end position="414"/>
    </location>
</feature>
<keyword evidence="3 10" id="KW-0812">Transmembrane</keyword>
<dbReference type="Gene3D" id="3.40.50.300">
    <property type="entry name" value="P-loop containing nucleotide triphosphate hydrolases"/>
    <property type="match status" value="1"/>
</dbReference>
<dbReference type="GO" id="GO:0005774">
    <property type="term" value="C:vacuolar membrane"/>
    <property type="evidence" value="ECO:0007669"/>
    <property type="project" value="TreeGrafter"/>
</dbReference>
<dbReference type="InterPro" id="IPR003593">
    <property type="entry name" value="AAA+_ATPase"/>
</dbReference>
<feature type="transmembrane region" description="Helical" evidence="10">
    <location>
        <begin position="370"/>
        <end position="389"/>
    </location>
</feature>
<dbReference type="GO" id="GO:0016887">
    <property type="term" value="F:ATP hydrolysis activity"/>
    <property type="evidence" value="ECO:0007669"/>
    <property type="project" value="InterPro"/>
</dbReference>
<evidence type="ECO:0000259" key="11">
    <source>
        <dbReference type="PROSITE" id="PS50893"/>
    </source>
</evidence>
<dbReference type="InterPro" id="IPR039421">
    <property type="entry name" value="Type_1_exporter"/>
</dbReference>
<gene>
    <name evidence="13" type="ORF">TCE0_034f11327</name>
</gene>
<keyword evidence="7 10" id="KW-0472">Membrane</keyword>
<feature type="transmembrane region" description="Helical" evidence="10">
    <location>
        <begin position="482"/>
        <end position="503"/>
    </location>
</feature>
<feature type="transmembrane region" description="Helical" evidence="10">
    <location>
        <begin position="124"/>
        <end position="144"/>
    </location>
</feature>
<dbReference type="PROSITE" id="PS00211">
    <property type="entry name" value="ABC_TRANSPORTER_1"/>
    <property type="match status" value="1"/>
</dbReference>
<dbReference type="InterPro" id="IPR027417">
    <property type="entry name" value="P-loop_NTPase"/>
</dbReference>
<evidence type="ECO:0000256" key="2">
    <source>
        <dbReference type="ARBA" id="ARBA00022448"/>
    </source>
</evidence>
<evidence type="ECO:0000256" key="7">
    <source>
        <dbReference type="ARBA" id="ARBA00023136"/>
    </source>
</evidence>
<dbReference type="CDD" id="cd18583">
    <property type="entry name" value="ABC_6TM_HMT1"/>
    <property type="match status" value="1"/>
</dbReference>
<sequence>MSSPSTTADWRVRAIEGVQLFLPPLTGLSYIVAAVVQCLISQDRNSRPVRLRRAVNNTILALMVIILTSYCLSAALLSYEAVDVRRQTLQDSILFSLWSILLWAFLTARFATGSPRLGYPLWNCWIVYLAGESALLGLQLSAHLPIHGSIFALQVVRPVALSMLCGLVLVRPFNKRKTGSYGQDDSSSEENRPLLHGLRSDTSYSTVRNSDSSTSESSQDTTAKEDISTSSQSLEVFKFAVPLLWPKRRLGLQLLAIGVGLCLLVERLLVVYVPIQLGVITNTLSREKTLPWQQITIFVLLRLLESSGGVSALRTYMWLPLEQYTYQRITVTGFNRVMDLSCDFHDEKSSGSVWHAINRGTIVQNVVRKVLFQFVPMISDLLIAITVLHVTFGPYMGLITATMIGLFLWSSSAISELQKANRKRYITSIRKEVNTRCEATNNWLTATYFNRIDYEKHRHSSAVNDRLGSELSVRRWLRTENFVQALILSLGLICACFIAIHHVSNGTKPVGSFVMLLGYWAQLSSPLELFSNGLTSITLDLVDAEEFMTLLRKAPSITGKPDATELRTQTGVVSFNDVSFSYDKKRQALNGITFEAQPGQTVALVGETGSGKSTTLKLLLRLYDPDCGSIEINGQNISDVSLQSLRDAIGVVPQDPALFNDTLFSNLKYANQIATVEDIHRACAAVRLHERFLSFPDGYETIVGERGIKLSGGELQRVAIARVLLKDPSFVLLDEATSAVDSETEAHIQHSLAQLTTGRTTLVIAHRLSTIIKADLILVLKDGCIVERGTHQSLIKQNGYYCRLWKQQAGLDTKTNGSALKPEAPEFVPMGMTN</sequence>
<feature type="transmembrane region" description="Helical" evidence="10">
    <location>
        <begin position="20"/>
        <end position="40"/>
    </location>
</feature>
<dbReference type="FunFam" id="3.40.50.300:FF:000287">
    <property type="entry name" value="Multidrug ABC transporter ATP-binding protein"/>
    <property type="match status" value="1"/>
</dbReference>
<feature type="transmembrane region" description="Helical" evidence="10">
    <location>
        <begin position="60"/>
        <end position="81"/>
    </location>
</feature>
<accession>A0A6V8HHC2</accession>
<keyword evidence="6 10" id="KW-1133">Transmembrane helix</keyword>
<evidence type="ECO:0000313" key="14">
    <source>
        <dbReference type="Proteomes" id="UP000053095"/>
    </source>
</evidence>
<keyword evidence="4" id="KW-0547">Nucleotide-binding</keyword>
<keyword evidence="2" id="KW-0813">Transport</keyword>
<dbReference type="Gene3D" id="1.20.1560.10">
    <property type="entry name" value="ABC transporter type 1, transmembrane domain"/>
    <property type="match status" value="1"/>
</dbReference>
<dbReference type="Pfam" id="PF00664">
    <property type="entry name" value="ABC_membrane"/>
    <property type="match status" value="1"/>
</dbReference>
<evidence type="ECO:0000256" key="5">
    <source>
        <dbReference type="ARBA" id="ARBA00022840"/>
    </source>
</evidence>
<reference evidence="14" key="1">
    <citation type="journal article" date="2015" name="Genome Announc.">
        <title>Draft genome sequence of Talaromyces cellulolyticus strain Y-94, a source of lignocellulosic biomass-degrading enzymes.</title>
        <authorList>
            <person name="Fujii T."/>
            <person name="Koike H."/>
            <person name="Sawayama S."/>
            <person name="Yano S."/>
            <person name="Inoue H."/>
        </authorList>
    </citation>
    <scope>NUCLEOTIDE SEQUENCE [LARGE SCALE GENOMIC DNA]</scope>
    <source>
        <strain evidence="14">Y-94</strain>
    </source>
</reference>
<dbReference type="InterPro" id="IPR011527">
    <property type="entry name" value="ABC1_TM_dom"/>
</dbReference>
<keyword evidence="5 13" id="KW-0067">ATP-binding</keyword>
<dbReference type="InterPro" id="IPR036640">
    <property type="entry name" value="ABC1_TM_sf"/>
</dbReference>
<comment type="similarity">
    <text evidence="8">Belongs to the ABC transporter superfamily. ABCB family. Heavy Metal importer (TC 3.A.1.210) subfamily.</text>
</comment>
<dbReference type="EMBL" id="DF933830">
    <property type="protein sequence ID" value="GAM39625.1"/>
    <property type="molecule type" value="Genomic_DNA"/>
</dbReference>
<dbReference type="Proteomes" id="UP000053095">
    <property type="component" value="Unassembled WGS sequence"/>
</dbReference>
<dbReference type="Pfam" id="PF00005">
    <property type="entry name" value="ABC_tran"/>
    <property type="match status" value="1"/>
</dbReference>
<protein>
    <submittedName>
        <fullName evidence="13">ATP-binding cassette-type vacuolar membrane transporter</fullName>
    </submittedName>
</protein>
<dbReference type="InterPro" id="IPR003439">
    <property type="entry name" value="ABC_transporter-like_ATP-bd"/>
</dbReference>
<feature type="domain" description="ABC transmembrane type-1" evidence="12">
    <location>
        <begin position="257"/>
        <end position="539"/>
    </location>
</feature>
<dbReference type="SUPFAM" id="SSF90123">
    <property type="entry name" value="ABC transporter transmembrane region"/>
    <property type="match status" value="1"/>
</dbReference>
<evidence type="ECO:0000256" key="6">
    <source>
        <dbReference type="ARBA" id="ARBA00022989"/>
    </source>
</evidence>
<feature type="transmembrane region" description="Helical" evidence="10">
    <location>
        <begin position="150"/>
        <end position="170"/>
    </location>
</feature>
<evidence type="ECO:0000313" key="13">
    <source>
        <dbReference type="EMBL" id="GAM39625.1"/>
    </source>
</evidence>
<feature type="domain" description="ABC transporter" evidence="11">
    <location>
        <begin position="573"/>
        <end position="807"/>
    </location>
</feature>
<dbReference type="SMART" id="SM00382">
    <property type="entry name" value="AAA"/>
    <property type="match status" value="1"/>
</dbReference>
<dbReference type="AlphaFoldDB" id="A0A6V8HHC2"/>